<dbReference type="GO" id="GO:0004659">
    <property type="term" value="F:prenyltransferase activity"/>
    <property type="evidence" value="ECO:0007669"/>
    <property type="project" value="InterPro"/>
</dbReference>
<dbReference type="Proteomes" id="UP000446658">
    <property type="component" value="Unassembled WGS sequence"/>
</dbReference>
<dbReference type="PANTHER" id="PTHR13929">
    <property type="entry name" value="1,4-DIHYDROXY-2-NAPHTHOATE OCTAPRENYLTRANSFERASE"/>
    <property type="match status" value="1"/>
</dbReference>
<dbReference type="GO" id="GO:0042371">
    <property type="term" value="P:vitamin K biosynthetic process"/>
    <property type="evidence" value="ECO:0007669"/>
    <property type="project" value="TreeGrafter"/>
</dbReference>
<feature type="transmembrane region" description="Helical" evidence="2">
    <location>
        <begin position="117"/>
        <end position="143"/>
    </location>
</feature>
<name>A0A844GCM1_9NEIS</name>
<dbReference type="Gene3D" id="1.10.357.140">
    <property type="entry name" value="UbiA prenyltransferase"/>
    <property type="match status" value="1"/>
</dbReference>
<keyword evidence="4" id="KW-1185">Reference proteome</keyword>
<evidence type="ECO:0000313" key="4">
    <source>
        <dbReference type="Proteomes" id="UP000446658"/>
    </source>
</evidence>
<dbReference type="GO" id="GO:0009234">
    <property type="term" value="P:menaquinone biosynthetic process"/>
    <property type="evidence" value="ECO:0007669"/>
    <property type="project" value="UniProtKB-UniPathway"/>
</dbReference>
<keyword evidence="1" id="KW-0808">Transferase</keyword>
<keyword evidence="2" id="KW-0472">Membrane</keyword>
<evidence type="ECO:0008006" key="5">
    <source>
        <dbReference type="Google" id="ProtNLM"/>
    </source>
</evidence>
<reference evidence="3 4" key="1">
    <citation type="submission" date="2019-11" db="EMBL/GenBank/DDBJ databases">
        <title>Draft genome sequence of Paludibacterium sp. dN18-1.</title>
        <authorList>
            <person name="Im W.-T."/>
        </authorList>
    </citation>
    <scope>NUCLEOTIDE SEQUENCE [LARGE SCALE GENOMIC DNA]</scope>
    <source>
        <strain evidence="4">dN 18-1</strain>
    </source>
</reference>
<accession>A0A844GCM1</accession>
<dbReference type="EMBL" id="WLYX01000001">
    <property type="protein sequence ID" value="MTD32978.1"/>
    <property type="molecule type" value="Genomic_DNA"/>
</dbReference>
<keyword evidence="2" id="KW-1133">Transmembrane helix</keyword>
<dbReference type="PANTHER" id="PTHR13929:SF0">
    <property type="entry name" value="UBIA PRENYLTRANSFERASE DOMAIN-CONTAINING PROTEIN 1"/>
    <property type="match status" value="1"/>
</dbReference>
<evidence type="ECO:0000256" key="1">
    <source>
        <dbReference type="ARBA" id="ARBA00022679"/>
    </source>
</evidence>
<comment type="caution">
    <text evidence="3">The sequence shown here is derived from an EMBL/GenBank/DDBJ whole genome shotgun (WGS) entry which is preliminary data.</text>
</comment>
<dbReference type="RefSeq" id="WP_230369626.1">
    <property type="nucleotide sequence ID" value="NZ_WLYX01000001.1"/>
</dbReference>
<dbReference type="InterPro" id="IPR026046">
    <property type="entry name" value="UBIAD1"/>
</dbReference>
<dbReference type="InterPro" id="IPR044878">
    <property type="entry name" value="UbiA_sf"/>
</dbReference>
<evidence type="ECO:0000256" key="2">
    <source>
        <dbReference type="SAM" id="Phobius"/>
    </source>
</evidence>
<dbReference type="AlphaFoldDB" id="A0A844GCM1"/>
<gene>
    <name evidence="3" type="ORF">GKE73_06390</name>
</gene>
<keyword evidence="2" id="KW-0812">Transmembrane</keyword>
<dbReference type="UniPathway" id="UPA00079"/>
<feature type="transmembrane region" description="Helical" evidence="2">
    <location>
        <begin position="20"/>
        <end position="45"/>
    </location>
</feature>
<evidence type="ECO:0000313" key="3">
    <source>
        <dbReference type="EMBL" id="MTD32978.1"/>
    </source>
</evidence>
<organism evidence="3 4">
    <name type="scientific">Paludibacterium denitrificans</name>
    <dbReference type="NCBI Taxonomy" id="2675226"/>
    <lineage>
        <taxon>Bacteria</taxon>
        <taxon>Pseudomonadati</taxon>
        <taxon>Pseudomonadota</taxon>
        <taxon>Betaproteobacteria</taxon>
        <taxon>Neisseriales</taxon>
        <taxon>Chromobacteriaceae</taxon>
        <taxon>Paludibacterium</taxon>
    </lineage>
</organism>
<protein>
    <recommendedName>
        <fullName evidence="5">1,4-dihydroxy-2-naphthoate octaprenyltransferase</fullName>
    </recommendedName>
</protein>
<sequence>MSPVPSSLNEPLPQHLAASARWWLATRTAFLSVTLMGALLGIAACQPAEWLQGWPKAVLGLLLVLLAHAAVNVINDVADDVSGCDAANSERCFPFTGGSRFIQNGVLSRAEMRRLGYGLMAVVVVGGLWLVTLAGPWLLAIGFV</sequence>
<proteinExistence type="predicted"/>